<dbReference type="Pfam" id="PF17827">
    <property type="entry name" value="PrmC_N"/>
    <property type="match status" value="1"/>
</dbReference>
<accession>A0ABU7RAY6</accession>
<dbReference type="Pfam" id="PF05175">
    <property type="entry name" value="MTS"/>
    <property type="match status" value="1"/>
</dbReference>
<keyword evidence="10" id="KW-1185">Reference proteome</keyword>
<feature type="binding site" evidence="5">
    <location>
        <begin position="309"/>
        <end position="312"/>
    </location>
    <ligand>
        <name>substrate</name>
    </ligand>
</feature>
<evidence type="ECO:0000256" key="1">
    <source>
        <dbReference type="ARBA" id="ARBA00022603"/>
    </source>
</evidence>
<dbReference type="Gene3D" id="3.40.50.150">
    <property type="entry name" value="Vaccinia Virus protein VP39"/>
    <property type="match status" value="1"/>
</dbReference>
<comment type="function">
    <text evidence="5">Methylates the class 1 translation termination release factors RF1/PrfA and RF2/PrfB on the glutamine residue of the universally conserved GGQ motif.</text>
</comment>
<feature type="domain" description="Release factor glutamine methyltransferase N-terminal" evidence="8">
    <location>
        <begin position="17"/>
        <end position="85"/>
    </location>
</feature>
<evidence type="ECO:0000256" key="2">
    <source>
        <dbReference type="ARBA" id="ARBA00022679"/>
    </source>
</evidence>
<feature type="compositionally biased region" description="Low complexity" evidence="6">
    <location>
        <begin position="139"/>
        <end position="156"/>
    </location>
</feature>
<dbReference type="InterPro" id="IPR040758">
    <property type="entry name" value="PrmC_N"/>
</dbReference>
<sequence>MAGTDGAQDVWTVGRMLGWTRGYLEGKGDEHPRLSAEWLICNVLGLTRVELYMSFDRVFEQHELAAMRAAVLRRAAGEPLQYVTGEMPFRHIVLRCERGVLIPRPETEVLVDAALEGVDAALARGCVFEALPSEVAGAGDVTGAEEGADGEAPAGDEPQEAAERPPVSSFAAAGADEDGDDEHVDPIVYVPGPEDGLRGGYVPGPGERPVTDAPSPDEGEAVEEAGEVPEPGPRVLEVGCGTGCVALSIASERPGTQVVTTDLSPAAVSLARRNRDALGLADVVRVVECDLASGVPADLMGTFCVLVSNPPYIPSGVMPTLPQEVVGFEPGLALDGGPDGLDVFRRLLDLAPRALAPGGTLCCELFETTLDAAADLVRAQGGWTSVEVREDLTHRPRVLVARREE</sequence>
<gene>
    <name evidence="5" type="primary">prmC</name>
    <name evidence="9" type="ORF">VXJ25_07195</name>
</gene>
<dbReference type="SUPFAM" id="SSF53335">
    <property type="entry name" value="S-adenosyl-L-methionine-dependent methyltransferases"/>
    <property type="match status" value="2"/>
</dbReference>
<dbReference type="InterPro" id="IPR002052">
    <property type="entry name" value="DNA_methylase_N6_adenine_CS"/>
</dbReference>
<dbReference type="Proteomes" id="UP001332931">
    <property type="component" value="Unassembled WGS sequence"/>
</dbReference>
<comment type="caution">
    <text evidence="9">The sequence shown here is derived from an EMBL/GenBank/DDBJ whole genome shotgun (WGS) entry which is preliminary data.</text>
</comment>
<dbReference type="EMBL" id="JAZGJQ010000008">
    <property type="protein sequence ID" value="MEE6147765.1"/>
    <property type="molecule type" value="Genomic_DNA"/>
</dbReference>
<dbReference type="InterPro" id="IPR007848">
    <property type="entry name" value="Small_mtfrase_dom"/>
</dbReference>
<keyword evidence="3 5" id="KW-0949">S-adenosyl-L-methionine</keyword>
<dbReference type="PANTHER" id="PTHR18895:SF74">
    <property type="entry name" value="MTRF1L RELEASE FACTOR GLUTAMINE METHYLTRANSFERASE"/>
    <property type="match status" value="1"/>
</dbReference>
<comment type="similarity">
    <text evidence="5">Belongs to the protein N5-glutamine methyltransferase family. PrmC subfamily.</text>
</comment>
<comment type="caution">
    <text evidence="5">Lacks conserved residue(s) required for the propagation of feature annotation.</text>
</comment>
<feature type="binding site" evidence="5">
    <location>
        <position position="262"/>
    </location>
    <ligand>
        <name>S-adenosyl-L-methionine</name>
        <dbReference type="ChEBI" id="CHEBI:59789"/>
    </ligand>
</feature>
<keyword evidence="2 5" id="KW-0808">Transferase</keyword>
<dbReference type="Gene3D" id="1.10.8.10">
    <property type="entry name" value="DNA helicase RuvA subunit, C-terminal domain"/>
    <property type="match status" value="1"/>
</dbReference>
<keyword evidence="1 5" id="KW-0489">Methyltransferase</keyword>
<dbReference type="PANTHER" id="PTHR18895">
    <property type="entry name" value="HEMK METHYLTRANSFERASE"/>
    <property type="match status" value="1"/>
</dbReference>
<evidence type="ECO:0000259" key="7">
    <source>
        <dbReference type="Pfam" id="PF05175"/>
    </source>
</evidence>
<dbReference type="NCBIfam" id="TIGR00536">
    <property type="entry name" value="hemK_fam"/>
    <property type="match status" value="1"/>
</dbReference>
<feature type="compositionally biased region" description="Acidic residues" evidence="6">
    <location>
        <begin position="215"/>
        <end position="227"/>
    </location>
</feature>
<feature type="binding site" evidence="5">
    <location>
        <position position="309"/>
    </location>
    <ligand>
        <name>S-adenosyl-L-methionine</name>
        <dbReference type="ChEBI" id="CHEBI:59789"/>
    </ligand>
</feature>
<dbReference type="InterPro" id="IPR050320">
    <property type="entry name" value="N5-glutamine_MTase"/>
</dbReference>
<evidence type="ECO:0000256" key="4">
    <source>
        <dbReference type="ARBA" id="ARBA00048391"/>
    </source>
</evidence>
<evidence type="ECO:0000313" key="10">
    <source>
        <dbReference type="Proteomes" id="UP001332931"/>
    </source>
</evidence>
<evidence type="ECO:0000256" key="6">
    <source>
        <dbReference type="SAM" id="MobiDB-lite"/>
    </source>
</evidence>
<feature type="domain" description="Methyltransferase small" evidence="7">
    <location>
        <begin position="233"/>
        <end position="312"/>
    </location>
</feature>
<name>A0ABU7RAY6_9ACTN</name>
<feature type="region of interest" description="Disordered" evidence="6">
    <location>
        <begin position="139"/>
        <end position="234"/>
    </location>
</feature>
<dbReference type="EC" id="2.1.1.297" evidence="5"/>
<protein>
    <recommendedName>
        <fullName evidence="5">Release factor glutamine methyltransferase</fullName>
        <shortName evidence="5">RF MTase</shortName>
        <ecNumber evidence="5">2.1.1.297</ecNumber>
    </recommendedName>
    <alternativeName>
        <fullName evidence="5">N5-glutamine methyltransferase PrmC</fullName>
    </alternativeName>
    <alternativeName>
        <fullName evidence="5">Protein-(glutamine-N5) MTase PrmC</fullName>
    </alternativeName>
    <alternativeName>
        <fullName evidence="5">Protein-glutamine N-methyltransferase PrmC</fullName>
    </alternativeName>
</protein>
<evidence type="ECO:0000256" key="3">
    <source>
        <dbReference type="ARBA" id="ARBA00022691"/>
    </source>
</evidence>
<organism evidence="9 10">
    <name type="scientific">Olsenella absiana</name>
    <dbReference type="NCBI Taxonomy" id="3115222"/>
    <lineage>
        <taxon>Bacteria</taxon>
        <taxon>Bacillati</taxon>
        <taxon>Actinomycetota</taxon>
        <taxon>Coriobacteriia</taxon>
        <taxon>Coriobacteriales</taxon>
        <taxon>Atopobiaceae</taxon>
        <taxon>Olsenella</taxon>
    </lineage>
</organism>
<dbReference type="PROSITE" id="PS00092">
    <property type="entry name" value="N6_MTASE"/>
    <property type="match status" value="1"/>
</dbReference>
<dbReference type="InterPro" id="IPR029063">
    <property type="entry name" value="SAM-dependent_MTases_sf"/>
</dbReference>
<feature type="binding site" evidence="5">
    <location>
        <begin position="239"/>
        <end position="243"/>
    </location>
    <ligand>
        <name>S-adenosyl-L-methionine</name>
        <dbReference type="ChEBI" id="CHEBI:59789"/>
    </ligand>
</feature>
<dbReference type="CDD" id="cd02440">
    <property type="entry name" value="AdoMet_MTases"/>
    <property type="match status" value="1"/>
</dbReference>
<dbReference type="InterPro" id="IPR004556">
    <property type="entry name" value="HemK-like"/>
</dbReference>
<dbReference type="GO" id="GO:0008168">
    <property type="term" value="F:methyltransferase activity"/>
    <property type="evidence" value="ECO:0007669"/>
    <property type="project" value="UniProtKB-KW"/>
</dbReference>
<dbReference type="RefSeq" id="WP_330958534.1">
    <property type="nucleotide sequence ID" value="NZ_JAZGJQ010000008.1"/>
</dbReference>
<dbReference type="GO" id="GO:0032259">
    <property type="term" value="P:methylation"/>
    <property type="evidence" value="ECO:0007669"/>
    <property type="project" value="UniProtKB-KW"/>
</dbReference>
<comment type="catalytic activity">
    <reaction evidence="4 5">
        <text>L-glutaminyl-[peptide chain release factor] + S-adenosyl-L-methionine = N(5)-methyl-L-glutaminyl-[peptide chain release factor] + S-adenosyl-L-homocysteine + H(+)</text>
        <dbReference type="Rhea" id="RHEA:42896"/>
        <dbReference type="Rhea" id="RHEA-COMP:10271"/>
        <dbReference type="Rhea" id="RHEA-COMP:10272"/>
        <dbReference type="ChEBI" id="CHEBI:15378"/>
        <dbReference type="ChEBI" id="CHEBI:30011"/>
        <dbReference type="ChEBI" id="CHEBI:57856"/>
        <dbReference type="ChEBI" id="CHEBI:59789"/>
        <dbReference type="ChEBI" id="CHEBI:61891"/>
        <dbReference type="EC" id="2.1.1.297"/>
    </reaction>
</comment>
<evidence type="ECO:0000256" key="5">
    <source>
        <dbReference type="HAMAP-Rule" id="MF_02126"/>
    </source>
</evidence>
<dbReference type="InterPro" id="IPR019874">
    <property type="entry name" value="RF_methyltr_PrmC"/>
</dbReference>
<dbReference type="HAMAP" id="MF_02126">
    <property type="entry name" value="RF_methyltr_PrmC"/>
    <property type="match status" value="1"/>
</dbReference>
<proteinExistence type="inferred from homology"/>
<evidence type="ECO:0000313" key="9">
    <source>
        <dbReference type="EMBL" id="MEE6147765.1"/>
    </source>
</evidence>
<evidence type="ECO:0000259" key="8">
    <source>
        <dbReference type="Pfam" id="PF17827"/>
    </source>
</evidence>
<reference evidence="9 10" key="1">
    <citation type="submission" date="2024-01" db="EMBL/GenBank/DDBJ databases">
        <title>Description of Olsenella sp. nov., isolated from pig feces.</title>
        <authorList>
            <person name="Chang Y.-H."/>
        </authorList>
    </citation>
    <scope>NUCLEOTIDE SEQUENCE [LARGE SCALE GENOMIC DNA]</scope>
    <source>
        <strain evidence="9 10">YH-ols2223</strain>
    </source>
</reference>